<evidence type="ECO:0000313" key="1">
    <source>
        <dbReference type="EMBL" id="MBK1866864.1"/>
    </source>
</evidence>
<dbReference type="Proteomes" id="UP000616151">
    <property type="component" value="Unassembled WGS sequence"/>
</dbReference>
<evidence type="ECO:0000313" key="2">
    <source>
        <dbReference type="Proteomes" id="UP000616151"/>
    </source>
</evidence>
<proteinExistence type="predicted"/>
<name>A0ACC5R2K4_9HYPH</name>
<dbReference type="EMBL" id="JAENHL010000006">
    <property type="protein sequence ID" value="MBK1866864.1"/>
    <property type="molecule type" value="Genomic_DNA"/>
</dbReference>
<comment type="caution">
    <text evidence="1">The sequence shown here is derived from an EMBL/GenBank/DDBJ whole genome shotgun (WGS) entry which is preliminary data.</text>
</comment>
<reference evidence="1" key="1">
    <citation type="submission" date="2021-01" db="EMBL/GenBank/DDBJ databases">
        <authorList>
            <person name="Sun Q."/>
        </authorList>
    </citation>
    <scope>NUCLEOTIDE SEQUENCE</scope>
    <source>
        <strain evidence="1">YIM B02566</strain>
    </source>
</reference>
<sequence length="213" mass="24615">MAAPEKKNGRERMLDRRKKIREAIRQAAIDEFAQKGLAGASTQSIAQRAGLTKPQLHYYISSKEELYEEVLVHINDLWRDIFIASSGDTKDPAKVIRDYVRNKLEFGRRHPNASRVFSNEVAAGGHYLQKHWHSARESTQVAAEIIQSWVDKKLIKPVDPWLFQMHIWAVTQHYADYEAQIRFMLQLKDGEEIDMDHVVDEVSTLFLRACGLK</sequence>
<accession>A0ACC5R2K4</accession>
<protein>
    <submittedName>
        <fullName evidence="1">TetR family transcriptional regulator C-terminal domain-containing protein</fullName>
    </submittedName>
</protein>
<organism evidence="1 2">
    <name type="scientific">Taklimakanibacter albus</name>
    <dbReference type="NCBI Taxonomy" id="2800327"/>
    <lineage>
        <taxon>Bacteria</taxon>
        <taxon>Pseudomonadati</taxon>
        <taxon>Pseudomonadota</taxon>
        <taxon>Alphaproteobacteria</taxon>
        <taxon>Hyphomicrobiales</taxon>
        <taxon>Aestuariivirgaceae</taxon>
        <taxon>Taklimakanibacter</taxon>
    </lineage>
</organism>
<keyword evidence="2" id="KW-1185">Reference proteome</keyword>
<gene>
    <name evidence="1" type="ORF">JHL16_10905</name>
</gene>